<dbReference type="PROSITE" id="PS50893">
    <property type="entry name" value="ABC_TRANSPORTER_2"/>
    <property type="match status" value="1"/>
</dbReference>
<dbReference type="SMART" id="SM00382">
    <property type="entry name" value="AAA"/>
    <property type="match status" value="1"/>
</dbReference>
<dbReference type="PROSITE" id="PS00211">
    <property type="entry name" value="ABC_TRANSPORTER_1"/>
    <property type="match status" value="1"/>
</dbReference>
<organism evidence="5 6">
    <name type="scientific">Macrococcus lamae</name>
    <dbReference type="NCBI Taxonomy" id="198484"/>
    <lineage>
        <taxon>Bacteria</taxon>
        <taxon>Bacillati</taxon>
        <taxon>Bacillota</taxon>
        <taxon>Bacilli</taxon>
        <taxon>Bacillales</taxon>
        <taxon>Staphylococcaceae</taxon>
        <taxon>Macrococcus</taxon>
    </lineage>
</organism>
<accession>A0A4R6BX21</accession>
<dbReference type="GO" id="GO:0005524">
    <property type="term" value="F:ATP binding"/>
    <property type="evidence" value="ECO:0007669"/>
    <property type="project" value="UniProtKB-KW"/>
</dbReference>
<sequence>MPAIEVKNVSFTKNNNEILQRFSCTFEKGRITALIGPSGAGKTSLLKLLNGLHSPSSGEITIDGQSIQSINLVELRKKVGMALQSAPMIKGTVYDNLNLPKALFNDSLEEHAAYELLAQVKLNIKLDQPAKELSGGQKQRLSIARTLVNRPQVLLLDEITSSLDPASVKEVEKLILSIHEMYQTTIIWITHDVGQAIKVTDDFVMMEEGTFITGGSSKNMMKSNHPRLTQFLAGEIE</sequence>
<proteinExistence type="predicted"/>
<dbReference type="RefSeq" id="WP_133443167.1">
    <property type="nucleotide sequence ID" value="NZ_SCWB01000003.1"/>
</dbReference>
<reference evidence="5 6" key="1">
    <citation type="submission" date="2019-01" db="EMBL/GenBank/DDBJ databases">
        <title>Draft genome sequences of the type strains of six Macrococcus species.</title>
        <authorList>
            <person name="Mazhar S."/>
            <person name="Altermann E."/>
            <person name="Hill C."/>
            <person name="Mcauliffe O."/>
        </authorList>
    </citation>
    <scope>NUCLEOTIDE SEQUENCE [LARGE SCALE GENOMIC DNA]</scope>
    <source>
        <strain evidence="5 6">CCM4815</strain>
    </source>
</reference>
<dbReference type="InterPro" id="IPR003439">
    <property type="entry name" value="ABC_transporter-like_ATP-bd"/>
</dbReference>
<dbReference type="Gene3D" id="3.40.50.300">
    <property type="entry name" value="P-loop containing nucleotide triphosphate hydrolases"/>
    <property type="match status" value="1"/>
</dbReference>
<dbReference type="PANTHER" id="PTHR43423">
    <property type="entry name" value="ABC TRANSPORTER I FAMILY MEMBER 17"/>
    <property type="match status" value="1"/>
</dbReference>
<feature type="domain" description="ABC transporter" evidence="4">
    <location>
        <begin position="4"/>
        <end position="233"/>
    </location>
</feature>
<dbReference type="PANTHER" id="PTHR43423:SF1">
    <property type="entry name" value="ABC TRANSPORTER I FAMILY MEMBER 17"/>
    <property type="match status" value="1"/>
</dbReference>
<keyword evidence="6" id="KW-1185">Reference proteome</keyword>
<name>A0A4R6BX21_9STAP</name>
<keyword evidence="2" id="KW-0547">Nucleotide-binding</keyword>
<dbReference type="OrthoDB" id="9785080at2"/>
<evidence type="ECO:0000259" key="4">
    <source>
        <dbReference type="PROSITE" id="PS50893"/>
    </source>
</evidence>
<dbReference type="GO" id="GO:0016020">
    <property type="term" value="C:membrane"/>
    <property type="evidence" value="ECO:0007669"/>
    <property type="project" value="InterPro"/>
</dbReference>
<dbReference type="Pfam" id="PF00005">
    <property type="entry name" value="ABC_tran"/>
    <property type="match status" value="1"/>
</dbReference>
<dbReference type="CDD" id="cd03260">
    <property type="entry name" value="ABC_PstB_phosphate_transporter"/>
    <property type="match status" value="1"/>
</dbReference>
<protein>
    <submittedName>
        <fullName evidence="5">Phosphate ABC transporter ATP-binding protein</fullName>
    </submittedName>
</protein>
<dbReference type="GO" id="GO:0005315">
    <property type="term" value="F:phosphate transmembrane transporter activity"/>
    <property type="evidence" value="ECO:0007669"/>
    <property type="project" value="InterPro"/>
</dbReference>
<dbReference type="InterPro" id="IPR005670">
    <property type="entry name" value="PstB-like"/>
</dbReference>
<dbReference type="GO" id="GO:0035435">
    <property type="term" value="P:phosphate ion transmembrane transport"/>
    <property type="evidence" value="ECO:0007669"/>
    <property type="project" value="InterPro"/>
</dbReference>
<evidence type="ECO:0000256" key="2">
    <source>
        <dbReference type="ARBA" id="ARBA00022741"/>
    </source>
</evidence>
<keyword evidence="3 5" id="KW-0067">ATP-binding</keyword>
<dbReference type="GO" id="GO:0016887">
    <property type="term" value="F:ATP hydrolysis activity"/>
    <property type="evidence" value="ECO:0007669"/>
    <property type="project" value="InterPro"/>
</dbReference>
<dbReference type="InterPro" id="IPR017871">
    <property type="entry name" value="ABC_transporter-like_CS"/>
</dbReference>
<keyword evidence="1" id="KW-0813">Transport</keyword>
<comment type="caution">
    <text evidence="5">The sequence shown here is derived from an EMBL/GenBank/DDBJ whole genome shotgun (WGS) entry which is preliminary data.</text>
</comment>
<dbReference type="SUPFAM" id="SSF52540">
    <property type="entry name" value="P-loop containing nucleoside triphosphate hydrolases"/>
    <property type="match status" value="1"/>
</dbReference>
<dbReference type="InterPro" id="IPR027417">
    <property type="entry name" value="P-loop_NTPase"/>
</dbReference>
<evidence type="ECO:0000256" key="3">
    <source>
        <dbReference type="ARBA" id="ARBA00022840"/>
    </source>
</evidence>
<evidence type="ECO:0000313" key="5">
    <source>
        <dbReference type="EMBL" id="TDM12556.1"/>
    </source>
</evidence>
<dbReference type="EMBL" id="SCWB01000003">
    <property type="protein sequence ID" value="TDM12556.1"/>
    <property type="molecule type" value="Genomic_DNA"/>
</dbReference>
<dbReference type="Proteomes" id="UP000294802">
    <property type="component" value="Unassembled WGS sequence"/>
</dbReference>
<evidence type="ECO:0000313" key="6">
    <source>
        <dbReference type="Proteomes" id="UP000294802"/>
    </source>
</evidence>
<evidence type="ECO:0000256" key="1">
    <source>
        <dbReference type="ARBA" id="ARBA00022448"/>
    </source>
</evidence>
<gene>
    <name evidence="5" type="ORF">ERX29_02805</name>
</gene>
<dbReference type="AlphaFoldDB" id="A0A4R6BX21"/>
<dbReference type="InterPro" id="IPR003593">
    <property type="entry name" value="AAA+_ATPase"/>
</dbReference>